<keyword evidence="4" id="KW-1185">Reference proteome</keyword>
<evidence type="ECO:0000259" key="2">
    <source>
        <dbReference type="Pfam" id="PF13966"/>
    </source>
</evidence>
<dbReference type="InterPro" id="IPR002156">
    <property type="entry name" value="RNaseH_domain"/>
</dbReference>
<dbReference type="GO" id="GO:0004523">
    <property type="term" value="F:RNA-DNA hybrid ribonuclease activity"/>
    <property type="evidence" value="ECO:0007669"/>
    <property type="project" value="InterPro"/>
</dbReference>
<dbReference type="PANTHER" id="PTHR33116:SF76">
    <property type="entry name" value="DUF4283 DOMAIN-CONTAINING PROTEIN"/>
    <property type="match status" value="1"/>
</dbReference>
<gene>
    <name evidence="3" type="ORF">F3Y22_tig00110584pilonHSYRG00412</name>
</gene>
<dbReference type="EMBL" id="VEPZ02001041">
    <property type="protein sequence ID" value="KAE8699249.1"/>
    <property type="molecule type" value="Genomic_DNA"/>
</dbReference>
<dbReference type="Pfam" id="PF13966">
    <property type="entry name" value="zf-RVT"/>
    <property type="match status" value="1"/>
</dbReference>
<feature type="domain" description="Reverse transcriptase zinc-binding" evidence="2">
    <location>
        <begin position="321"/>
        <end position="403"/>
    </location>
</feature>
<evidence type="ECO:0000313" key="3">
    <source>
        <dbReference type="EMBL" id="KAE8699249.1"/>
    </source>
</evidence>
<dbReference type="Proteomes" id="UP000436088">
    <property type="component" value="Unassembled WGS sequence"/>
</dbReference>
<name>A0A6A3A8A4_HIBSY</name>
<reference evidence="3" key="1">
    <citation type="submission" date="2019-09" db="EMBL/GenBank/DDBJ databases">
        <title>Draft genome information of white flower Hibiscus syriacus.</title>
        <authorList>
            <person name="Kim Y.-M."/>
        </authorList>
    </citation>
    <scope>NUCLEOTIDE SEQUENCE [LARGE SCALE GENOMIC DNA]</scope>
    <source>
        <strain evidence="3">YM2019G1</strain>
    </source>
</reference>
<dbReference type="GO" id="GO:0003676">
    <property type="term" value="F:nucleic acid binding"/>
    <property type="evidence" value="ECO:0007669"/>
    <property type="project" value="InterPro"/>
</dbReference>
<proteinExistence type="predicted"/>
<dbReference type="AlphaFoldDB" id="A0A6A3A8A4"/>
<sequence>MTNVERTKRGIVSTDWDWKHLSCILTWQLWKNRNDFIFNGHIWAALASIQSAKAWVGVVKSNKDRSSNNPRVAWDNGIRKLVAETDNTQVVQCLNSVGNAYETAIIRRIRHLANQRWNITFNYIPRAGARGVRQGDPLSFFLFILSMNVLSRLLNLAATKGYVNSVIGVTTVLDLFYEMSGLRLNASRCELFVAGVPFIDLEEIKLITGFKLSSLPVRYLGADKSVAGARMSWQKICLPKSEGGLGLKDIKIWNKANMMLLIKSILAGEGSLWVAWLRSYVFNVTNFWNAEIKQSISWSLRQLLKMRTEAFPILMSGMKKVSDIWNELRVKNSKVSWQNLLWFSLHIPKHSLIAWMAFLDKLPTKERLHQMRLINDCKCNFCGAVLETRNHLFFDCPTAASLWTTVFSLNGLHNHLFHGMNS</sequence>
<dbReference type="Pfam" id="PF13456">
    <property type="entry name" value="RVT_3"/>
    <property type="match status" value="1"/>
</dbReference>
<organism evidence="3 4">
    <name type="scientific">Hibiscus syriacus</name>
    <name type="common">Rose of Sharon</name>
    <dbReference type="NCBI Taxonomy" id="106335"/>
    <lineage>
        <taxon>Eukaryota</taxon>
        <taxon>Viridiplantae</taxon>
        <taxon>Streptophyta</taxon>
        <taxon>Embryophyta</taxon>
        <taxon>Tracheophyta</taxon>
        <taxon>Spermatophyta</taxon>
        <taxon>Magnoliopsida</taxon>
        <taxon>eudicotyledons</taxon>
        <taxon>Gunneridae</taxon>
        <taxon>Pentapetalae</taxon>
        <taxon>rosids</taxon>
        <taxon>malvids</taxon>
        <taxon>Malvales</taxon>
        <taxon>Malvaceae</taxon>
        <taxon>Malvoideae</taxon>
        <taxon>Hibiscus</taxon>
    </lineage>
</organism>
<evidence type="ECO:0000313" key="4">
    <source>
        <dbReference type="Proteomes" id="UP000436088"/>
    </source>
</evidence>
<comment type="caution">
    <text evidence="3">The sequence shown here is derived from an EMBL/GenBank/DDBJ whole genome shotgun (WGS) entry which is preliminary data.</text>
</comment>
<evidence type="ECO:0000259" key="1">
    <source>
        <dbReference type="Pfam" id="PF13456"/>
    </source>
</evidence>
<feature type="domain" description="RNase H type-1" evidence="1">
    <location>
        <begin position="72"/>
        <end position="130"/>
    </location>
</feature>
<dbReference type="InterPro" id="IPR026960">
    <property type="entry name" value="RVT-Znf"/>
</dbReference>
<evidence type="ECO:0008006" key="5">
    <source>
        <dbReference type="Google" id="ProtNLM"/>
    </source>
</evidence>
<accession>A0A6A3A8A4</accession>
<dbReference type="PANTHER" id="PTHR33116">
    <property type="entry name" value="REVERSE TRANSCRIPTASE ZINC-BINDING DOMAIN-CONTAINING PROTEIN-RELATED-RELATED"/>
    <property type="match status" value="1"/>
</dbReference>
<protein>
    <recommendedName>
        <fullName evidence="5">Reverse transcriptase zinc-binding domain-containing protein</fullName>
    </recommendedName>
</protein>